<dbReference type="GO" id="GO:0022857">
    <property type="term" value="F:transmembrane transporter activity"/>
    <property type="evidence" value="ECO:0007669"/>
    <property type="project" value="InterPro"/>
</dbReference>
<keyword evidence="2" id="KW-0813">Transport</keyword>
<dbReference type="PANTHER" id="PTHR23501">
    <property type="entry name" value="MAJOR FACILITATOR SUPERFAMILY"/>
    <property type="match status" value="1"/>
</dbReference>
<evidence type="ECO:0000256" key="1">
    <source>
        <dbReference type="ARBA" id="ARBA00004651"/>
    </source>
</evidence>
<feature type="transmembrane region" description="Helical" evidence="8">
    <location>
        <begin position="474"/>
        <end position="496"/>
    </location>
</feature>
<feature type="transmembrane region" description="Helical" evidence="8">
    <location>
        <begin position="349"/>
        <end position="370"/>
    </location>
</feature>
<dbReference type="InterPro" id="IPR036259">
    <property type="entry name" value="MFS_trans_sf"/>
</dbReference>
<feature type="transmembrane region" description="Helical" evidence="8">
    <location>
        <begin position="411"/>
        <end position="430"/>
    </location>
</feature>
<evidence type="ECO:0000256" key="6">
    <source>
        <dbReference type="ARBA" id="ARBA00023136"/>
    </source>
</evidence>
<name>A0A1Y2F4G3_9FUNG</name>
<feature type="transmembrane region" description="Helical" evidence="8">
    <location>
        <begin position="120"/>
        <end position="139"/>
    </location>
</feature>
<feature type="domain" description="Major facilitator superfamily (MFS) profile" evidence="9">
    <location>
        <begin position="86"/>
        <end position="562"/>
    </location>
</feature>
<dbReference type="Gene3D" id="1.20.1720.10">
    <property type="entry name" value="Multidrug resistance protein D"/>
    <property type="match status" value="1"/>
</dbReference>
<feature type="transmembrane region" description="Helical" evidence="8">
    <location>
        <begin position="436"/>
        <end position="453"/>
    </location>
</feature>
<dbReference type="PRINTS" id="PR01036">
    <property type="entry name" value="TCRTETB"/>
</dbReference>
<dbReference type="OrthoDB" id="2147446at2759"/>
<dbReference type="CDD" id="cd17502">
    <property type="entry name" value="MFS_Azr1_MDR_like"/>
    <property type="match status" value="1"/>
</dbReference>
<dbReference type="NCBIfam" id="TIGR00711">
    <property type="entry name" value="efflux_EmrB"/>
    <property type="match status" value="1"/>
</dbReference>
<dbReference type="EMBL" id="MCOG01000016">
    <property type="protein sequence ID" value="ORY78772.1"/>
    <property type="molecule type" value="Genomic_DNA"/>
</dbReference>
<evidence type="ECO:0000256" key="2">
    <source>
        <dbReference type="ARBA" id="ARBA00022448"/>
    </source>
</evidence>
<dbReference type="AlphaFoldDB" id="A0A1Y2F4G3"/>
<feature type="transmembrane region" description="Helical" evidence="8">
    <location>
        <begin position="151"/>
        <end position="170"/>
    </location>
</feature>
<evidence type="ECO:0000313" key="10">
    <source>
        <dbReference type="EMBL" id="ORY78772.1"/>
    </source>
</evidence>
<feature type="transmembrane region" description="Helical" evidence="8">
    <location>
        <begin position="83"/>
        <end position="108"/>
    </location>
</feature>
<dbReference type="GO" id="GO:0005886">
    <property type="term" value="C:plasma membrane"/>
    <property type="evidence" value="ECO:0007669"/>
    <property type="project" value="UniProtKB-SubCell"/>
</dbReference>
<dbReference type="PROSITE" id="PS50850">
    <property type="entry name" value="MFS"/>
    <property type="match status" value="1"/>
</dbReference>
<dbReference type="Gene3D" id="1.20.1250.20">
    <property type="entry name" value="MFS general substrate transporter like domains"/>
    <property type="match status" value="1"/>
</dbReference>
<evidence type="ECO:0000256" key="3">
    <source>
        <dbReference type="ARBA" id="ARBA00022475"/>
    </source>
</evidence>
<feature type="transmembrane region" description="Helical" evidence="8">
    <location>
        <begin position="209"/>
        <end position="227"/>
    </location>
</feature>
<sequence length="607" mass="66571">MFNSGVEHKESQETLGNSDESIVVDITDKTINELKNEINVENNNMKDKIGNIKDVNIKDLKDVKKRDESDENYVLYEVTGGKLYAITFALAIVCLLGSLDMTVVATALPTIAKEFGDISGYTWVITSYMLSSTAFQPMYGKMADIFGRRACVLFAIIIFTGSSIFCGLSNSMDMLIVFRGIQGIGGSGLMSLCMIIIADIVPIRKRGQYMGILGAVGAFSTVVGPLIGGLFTDNISWRWAFYINVPLAIIAFVIILLFVKIPTNDDNMRKRLLRIDYAGTVILIFCVICLLLALEWGGVDYAWSSWQIILLFCLFALFLVIFVCIELWFAKEPIIPPQIFKVRNINCMIIATALIGFAFMGACTYIPLYFQMVQGKKATISGLMLTPMSIIVTILSIGSGAFIGKYGRVNLLFIIGFILSAASGYVYSLFDVDTKTIIQLLIIAFGGIGSGLTRQNMILVAQDSAPKAILASTTAVVSFFQVIGGIVGIAIFNTILNNRVPKNLHKLDPSIAVDDVNMKLINSYGPNGLKAYNDGLRTNFLIIIPCSLLALLACLCTKNVRLNHKPKSNISTDTIKPEMKTIDDSRVNDGSTVVDIDNQSLENTQKN</sequence>
<keyword evidence="7" id="KW-0175">Coiled coil</keyword>
<keyword evidence="5 8" id="KW-1133">Transmembrane helix</keyword>
<feature type="transmembrane region" description="Helical" evidence="8">
    <location>
        <begin position="306"/>
        <end position="329"/>
    </location>
</feature>
<evidence type="ECO:0000256" key="7">
    <source>
        <dbReference type="SAM" id="Coils"/>
    </source>
</evidence>
<dbReference type="PANTHER" id="PTHR23501:SF197">
    <property type="entry name" value="COMD"/>
    <property type="match status" value="1"/>
</dbReference>
<dbReference type="Proteomes" id="UP000193920">
    <property type="component" value="Unassembled WGS sequence"/>
</dbReference>
<feature type="transmembrane region" description="Helical" evidence="8">
    <location>
        <begin position="239"/>
        <end position="259"/>
    </location>
</feature>
<dbReference type="Pfam" id="PF07690">
    <property type="entry name" value="MFS_1"/>
    <property type="match status" value="1"/>
</dbReference>
<comment type="subcellular location">
    <subcellularLocation>
        <location evidence="1">Cell membrane</location>
        <topology evidence="1">Multi-pass membrane protein</topology>
    </subcellularLocation>
</comment>
<feature type="coiled-coil region" evidence="7">
    <location>
        <begin position="24"/>
        <end position="51"/>
    </location>
</feature>
<evidence type="ECO:0000256" key="5">
    <source>
        <dbReference type="ARBA" id="ARBA00022989"/>
    </source>
</evidence>
<feature type="transmembrane region" description="Helical" evidence="8">
    <location>
        <begin position="271"/>
        <end position="294"/>
    </location>
</feature>
<dbReference type="InterPro" id="IPR020846">
    <property type="entry name" value="MFS_dom"/>
</dbReference>
<keyword evidence="11" id="KW-1185">Reference proteome</keyword>
<dbReference type="InterPro" id="IPR011701">
    <property type="entry name" value="MFS"/>
</dbReference>
<comment type="caution">
    <text evidence="10">The sequence shown here is derived from an EMBL/GenBank/DDBJ whole genome shotgun (WGS) entry which is preliminary data.</text>
</comment>
<evidence type="ECO:0000256" key="4">
    <source>
        <dbReference type="ARBA" id="ARBA00022692"/>
    </source>
</evidence>
<dbReference type="SUPFAM" id="SSF103473">
    <property type="entry name" value="MFS general substrate transporter"/>
    <property type="match status" value="1"/>
</dbReference>
<feature type="transmembrane region" description="Helical" evidence="8">
    <location>
        <begin position="176"/>
        <end position="197"/>
    </location>
</feature>
<organism evidence="10 11">
    <name type="scientific">Neocallimastix californiae</name>
    <dbReference type="NCBI Taxonomy" id="1754190"/>
    <lineage>
        <taxon>Eukaryota</taxon>
        <taxon>Fungi</taxon>
        <taxon>Fungi incertae sedis</taxon>
        <taxon>Chytridiomycota</taxon>
        <taxon>Chytridiomycota incertae sedis</taxon>
        <taxon>Neocallimastigomycetes</taxon>
        <taxon>Neocallimastigales</taxon>
        <taxon>Neocallimastigaceae</taxon>
        <taxon>Neocallimastix</taxon>
    </lineage>
</organism>
<dbReference type="FunFam" id="1.20.1720.10:FF:000004">
    <property type="entry name" value="EmrB/QacA family drug resistance transporter"/>
    <property type="match status" value="1"/>
</dbReference>
<evidence type="ECO:0000256" key="8">
    <source>
        <dbReference type="SAM" id="Phobius"/>
    </source>
</evidence>
<dbReference type="STRING" id="1754190.A0A1Y2F4G3"/>
<gene>
    <name evidence="10" type="ORF">LY90DRAFT_698279</name>
</gene>
<accession>A0A1Y2F4G3</accession>
<protein>
    <submittedName>
        <fullName evidence="10">MFS general substrate transporter</fullName>
    </submittedName>
</protein>
<feature type="transmembrane region" description="Helical" evidence="8">
    <location>
        <begin position="540"/>
        <end position="557"/>
    </location>
</feature>
<evidence type="ECO:0000313" key="11">
    <source>
        <dbReference type="Proteomes" id="UP000193920"/>
    </source>
</evidence>
<keyword evidence="3" id="KW-1003">Cell membrane</keyword>
<proteinExistence type="predicted"/>
<keyword evidence="6 8" id="KW-0472">Membrane</keyword>
<feature type="transmembrane region" description="Helical" evidence="8">
    <location>
        <begin position="382"/>
        <end position="404"/>
    </location>
</feature>
<evidence type="ECO:0000259" key="9">
    <source>
        <dbReference type="PROSITE" id="PS50850"/>
    </source>
</evidence>
<reference evidence="10 11" key="1">
    <citation type="submission" date="2016-08" db="EMBL/GenBank/DDBJ databases">
        <title>A Parts List for Fungal Cellulosomes Revealed by Comparative Genomics.</title>
        <authorList>
            <consortium name="DOE Joint Genome Institute"/>
            <person name="Haitjema C.H."/>
            <person name="Gilmore S.P."/>
            <person name="Henske J.K."/>
            <person name="Solomon K.V."/>
            <person name="De Groot R."/>
            <person name="Kuo A."/>
            <person name="Mondo S.J."/>
            <person name="Salamov A.A."/>
            <person name="Labutti K."/>
            <person name="Zhao Z."/>
            <person name="Chiniquy J."/>
            <person name="Barry K."/>
            <person name="Brewer H.M."/>
            <person name="Purvine S.O."/>
            <person name="Wright A.T."/>
            <person name="Boxma B."/>
            <person name="Van Alen T."/>
            <person name="Hackstein J.H."/>
            <person name="Baker S.E."/>
            <person name="Grigoriev I.V."/>
            <person name="O'Malley M.A."/>
        </authorList>
    </citation>
    <scope>NUCLEOTIDE SEQUENCE [LARGE SCALE GENOMIC DNA]</scope>
    <source>
        <strain evidence="10 11">G1</strain>
    </source>
</reference>
<keyword evidence="4 8" id="KW-0812">Transmembrane</keyword>
<dbReference type="InterPro" id="IPR004638">
    <property type="entry name" value="EmrB-like"/>
</dbReference>